<dbReference type="InterPro" id="IPR025411">
    <property type="entry name" value="DUF4136"/>
</dbReference>
<dbReference type="Pfam" id="PF13590">
    <property type="entry name" value="DUF4136"/>
    <property type="match status" value="1"/>
</dbReference>
<name>A0A1I2P2N1_9FLAO</name>
<protein>
    <recommendedName>
        <fullName evidence="1">DUF4136 domain-containing protein</fullName>
    </recommendedName>
</protein>
<dbReference type="Proteomes" id="UP000199116">
    <property type="component" value="Unassembled WGS sequence"/>
</dbReference>
<proteinExistence type="predicted"/>
<feature type="domain" description="DUF4136" evidence="1">
    <location>
        <begin position="22"/>
        <end position="171"/>
    </location>
</feature>
<keyword evidence="3" id="KW-1185">Reference proteome</keyword>
<evidence type="ECO:0000313" key="3">
    <source>
        <dbReference type="Proteomes" id="UP000199116"/>
    </source>
</evidence>
<evidence type="ECO:0000259" key="1">
    <source>
        <dbReference type="Pfam" id="PF13590"/>
    </source>
</evidence>
<dbReference type="AlphaFoldDB" id="A0A1I2P2N1"/>
<organism evidence="2 3">
    <name type="scientific">Salegentibacter agarivorans</name>
    <dbReference type="NCBI Taxonomy" id="345907"/>
    <lineage>
        <taxon>Bacteria</taxon>
        <taxon>Pseudomonadati</taxon>
        <taxon>Bacteroidota</taxon>
        <taxon>Flavobacteriia</taxon>
        <taxon>Flavobacteriales</taxon>
        <taxon>Flavobacteriaceae</taxon>
        <taxon>Salegentibacter</taxon>
    </lineage>
</organism>
<sequence>MKFIKLLFVCAFVSSCNTPKAVYDYDDTVSFNNYKTYQLFPDFQSGLSQLDETRLINSLRNKMEKEGFSTSEEPGIYVNAYSREFMDRNRSSIGVGIGGGGRSGGVGVSGGIPIENNSVILEVTIDFIDVTEDSLIWQAVVESKFNANASPEQRRAMFDKIVDKALEGYPPND</sequence>
<evidence type="ECO:0000313" key="2">
    <source>
        <dbReference type="EMBL" id="SFG10432.1"/>
    </source>
</evidence>
<dbReference type="EMBL" id="FOOH01000027">
    <property type="protein sequence ID" value="SFG10432.1"/>
    <property type="molecule type" value="Genomic_DNA"/>
</dbReference>
<dbReference type="Gene3D" id="3.30.160.670">
    <property type="match status" value="1"/>
</dbReference>
<dbReference type="PROSITE" id="PS51257">
    <property type="entry name" value="PROKAR_LIPOPROTEIN"/>
    <property type="match status" value="1"/>
</dbReference>
<reference evidence="3" key="1">
    <citation type="submission" date="2016-10" db="EMBL/GenBank/DDBJ databases">
        <authorList>
            <person name="Varghese N."/>
            <person name="Submissions S."/>
        </authorList>
    </citation>
    <scope>NUCLEOTIDE SEQUENCE [LARGE SCALE GENOMIC DNA]</scope>
    <source>
        <strain evidence="3">DSM 23515</strain>
    </source>
</reference>
<gene>
    <name evidence="2" type="ORF">SAMN04488033_1275</name>
</gene>
<dbReference type="RefSeq" id="WP_093306047.1">
    <property type="nucleotide sequence ID" value="NZ_FOOH01000027.1"/>
</dbReference>
<accession>A0A1I2P2N1</accession>